<evidence type="ECO:0000256" key="8">
    <source>
        <dbReference type="ARBA" id="ARBA00042850"/>
    </source>
</evidence>
<accession>A0A072PFI9</accession>
<evidence type="ECO:0000313" key="14">
    <source>
        <dbReference type="Proteomes" id="UP000027920"/>
    </source>
</evidence>
<feature type="binding site" evidence="12">
    <location>
        <position position="286"/>
    </location>
    <ligand>
        <name>Mg(2+)</name>
        <dbReference type="ChEBI" id="CHEBI:18420"/>
        <label>1</label>
    </ligand>
</feature>
<dbReference type="InterPro" id="IPR036705">
    <property type="entry name" value="Ribosyl_crysJ1_sf"/>
</dbReference>
<dbReference type="Proteomes" id="UP000027920">
    <property type="component" value="Unassembled WGS sequence"/>
</dbReference>
<dbReference type="AlphaFoldDB" id="A0A072PFI9"/>
<dbReference type="RefSeq" id="XP_013261469.1">
    <property type="nucleotide sequence ID" value="XM_013406015.1"/>
</dbReference>
<evidence type="ECO:0000256" key="9">
    <source>
        <dbReference type="ARBA" id="ARBA00043187"/>
    </source>
</evidence>
<dbReference type="GO" id="GO:0004649">
    <property type="term" value="F:poly(ADP-ribose) glycohydrolase activity"/>
    <property type="evidence" value="ECO:0007669"/>
    <property type="project" value="UniProtKB-EC"/>
</dbReference>
<comment type="catalytic activity">
    <reaction evidence="11">
        <text>alpha-NAD(+) + H2O = ADP-D-ribose + nicotinamide + H(+)</text>
        <dbReference type="Rhea" id="RHEA:68792"/>
        <dbReference type="ChEBI" id="CHEBI:15377"/>
        <dbReference type="ChEBI" id="CHEBI:15378"/>
        <dbReference type="ChEBI" id="CHEBI:17154"/>
        <dbReference type="ChEBI" id="CHEBI:57967"/>
        <dbReference type="ChEBI" id="CHEBI:77017"/>
    </reaction>
</comment>
<keyword evidence="3" id="KW-0378">Hydrolase</keyword>
<protein>
    <recommendedName>
        <fullName evidence="4">ADP-ribosylhydrolase ARH3</fullName>
        <ecNumber evidence="2">3.2.1.143</ecNumber>
    </recommendedName>
    <alternativeName>
        <fullName evidence="5">ADP-ribose glycohydrolase ARH3</fullName>
    </alternativeName>
    <alternativeName>
        <fullName evidence="6">ADP-ribosylhydrolase 3</fullName>
    </alternativeName>
    <alternativeName>
        <fullName evidence="9">O-acetyl-ADP-ribose deacetylase ARH3</fullName>
    </alternativeName>
    <alternativeName>
        <fullName evidence="10">Poly(ADP-ribose) glycohydrolase ARH3</fullName>
    </alternativeName>
    <alternativeName>
        <fullName evidence="8">[Protein ADP-ribosylarginine] hydrolase-like protein 2</fullName>
    </alternativeName>
    <alternativeName>
        <fullName evidence="7">[Protein ADP-ribosylserine] hydrolase</fullName>
    </alternativeName>
</protein>
<evidence type="ECO:0000256" key="10">
    <source>
        <dbReference type="ARBA" id="ARBA00043193"/>
    </source>
</evidence>
<feature type="binding site" evidence="12">
    <location>
        <position position="57"/>
    </location>
    <ligand>
        <name>Mg(2+)</name>
        <dbReference type="ChEBI" id="CHEBI:18420"/>
        <label>1</label>
    </ligand>
</feature>
<feature type="binding site" evidence="12">
    <location>
        <position position="287"/>
    </location>
    <ligand>
        <name>Mg(2+)</name>
        <dbReference type="ChEBI" id="CHEBI:18420"/>
        <label>1</label>
    </ligand>
</feature>
<dbReference type="OrthoDB" id="2021138at2759"/>
<comment type="caution">
    <text evidence="13">The sequence shown here is derived from an EMBL/GenBank/DDBJ whole genome shotgun (WGS) entry which is preliminary data.</text>
</comment>
<proteinExistence type="inferred from homology"/>
<dbReference type="Pfam" id="PF03747">
    <property type="entry name" value="ADP_ribosyl_GH"/>
    <property type="match status" value="1"/>
</dbReference>
<feature type="binding site" evidence="12">
    <location>
        <position position="58"/>
    </location>
    <ligand>
        <name>Mg(2+)</name>
        <dbReference type="ChEBI" id="CHEBI:18420"/>
        <label>1</label>
    </ligand>
</feature>
<dbReference type="EMBL" id="AMGV01000003">
    <property type="protein sequence ID" value="KEF58879.1"/>
    <property type="molecule type" value="Genomic_DNA"/>
</dbReference>
<organism evidence="13 14">
    <name type="scientific">Exophiala aquamarina CBS 119918</name>
    <dbReference type="NCBI Taxonomy" id="1182545"/>
    <lineage>
        <taxon>Eukaryota</taxon>
        <taxon>Fungi</taxon>
        <taxon>Dikarya</taxon>
        <taxon>Ascomycota</taxon>
        <taxon>Pezizomycotina</taxon>
        <taxon>Eurotiomycetes</taxon>
        <taxon>Chaetothyriomycetidae</taxon>
        <taxon>Chaetothyriales</taxon>
        <taxon>Herpotrichiellaceae</taxon>
        <taxon>Exophiala</taxon>
    </lineage>
</organism>
<reference evidence="13 14" key="1">
    <citation type="submission" date="2013-03" db="EMBL/GenBank/DDBJ databases">
        <title>The Genome Sequence of Exophiala aquamarina CBS 119918.</title>
        <authorList>
            <consortium name="The Broad Institute Genomics Platform"/>
            <person name="Cuomo C."/>
            <person name="de Hoog S."/>
            <person name="Gorbushina A."/>
            <person name="Walker B."/>
            <person name="Young S.K."/>
            <person name="Zeng Q."/>
            <person name="Gargeya S."/>
            <person name="Fitzgerald M."/>
            <person name="Haas B."/>
            <person name="Abouelleil A."/>
            <person name="Allen A.W."/>
            <person name="Alvarado L."/>
            <person name="Arachchi H.M."/>
            <person name="Berlin A.M."/>
            <person name="Chapman S.B."/>
            <person name="Gainer-Dewar J."/>
            <person name="Goldberg J."/>
            <person name="Griggs A."/>
            <person name="Gujja S."/>
            <person name="Hansen M."/>
            <person name="Howarth C."/>
            <person name="Imamovic A."/>
            <person name="Ireland A."/>
            <person name="Larimer J."/>
            <person name="McCowan C."/>
            <person name="Murphy C."/>
            <person name="Pearson M."/>
            <person name="Poon T.W."/>
            <person name="Priest M."/>
            <person name="Roberts A."/>
            <person name="Saif S."/>
            <person name="Shea T."/>
            <person name="Sisk P."/>
            <person name="Sykes S."/>
            <person name="Wortman J."/>
            <person name="Nusbaum C."/>
            <person name="Birren B."/>
        </authorList>
    </citation>
    <scope>NUCLEOTIDE SEQUENCE [LARGE SCALE GENOMIC DNA]</scope>
    <source>
        <strain evidence="13 14">CBS 119918</strain>
    </source>
</reference>
<dbReference type="GeneID" id="25278656"/>
<evidence type="ECO:0000256" key="1">
    <source>
        <dbReference type="ARBA" id="ARBA00010702"/>
    </source>
</evidence>
<keyword evidence="12" id="KW-0479">Metal-binding</keyword>
<dbReference type="Gene3D" id="1.10.4080.10">
    <property type="entry name" value="ADP-ribosylation/Crystallin J1"/>
    <property type="match status" value="1"/>
</dbReference>
<gene>
    <name evidence="13" type="ORF">A1O9_03722</name>
</gene>
<dbReference type="GO" id="GO:0046872">
    <property type="term" value="F:metal ion binding"/>
    <property type="evidence" value="ECO:0007669"/>
    <property type="project" value="UniProtKB-KW"/>
</dbReference>
<evidence type="ECO:0000256" key="5">
    <source>
        <dbReference type="ARBA" id="ARBA00042398"/>
    </source>
</evidence>
<evidence type="ECO:0000256" key="4">
    <source>
        <dbReference type="ARBA" id="ARBA00041057"/>
    </source>
</evidence>
<evidence type="ECO:0000256" key="12">
    <source>
        <dbReference type="PIRSR" id="PIRSR605502-1"/>
    </source>
</evidence>
<dbReference type="PANTHER" id="PTHR16222">
    <property type="entry name" value="ADP-RIBOSYLGLYCOHYDROLASE"/>
    <property type="match status" value="1"/>
</dbReference>
<keyword evidence="14" id="KW-1185">Reference proteome</keyword>
<sequence>MSDTVSLPSRIKGAIYGLATCDALGGPVEFKARGSFDKVTTMQPNDNFKIPAGCFTDDTSMALCLAHALLDNDGRSNVIDQVENYISWWQRGYQSSTGTCFDMGILTQSALELWVSQLRRTGPGSRAPKDALASIQQRITESFSDDSFCGNGSLMRVLPVALVARSEAEAVDLAATSSLPTHPHLRCVHACSLYTGLAYQTLNGICKDELATSLAKSVSDTPLDSALKERLQDYRVRGDWQARPSDEISSSGYVVDSIEAALWSFFSTDTFEEGAVLAVNLGDDADTVGAIYGGIAGAYYGFDAIPEQWRRDLRRKDLLDEVVRKLFLHREKGT</sequence>
<dbReference type="EC" id="3.2.1.143" evidence="2"/>
<evidence type="ECO:0000256" key="11">
    <source>
        <dbReference type="ARBA" id="ARBA00049015"/>
    </source>
</evidence>
<dbReference type="InterPro" id="IPR050792">
    <property type="entry name" value="ADP-ribosylglycohydrolase"/>
</dbReference>
<dbReference type="SUPFAM" id="SSF101478">
    <property type="entry name" value="ADP-ribosylglycohydrolase"/>
    <property type="match status" value="1"/>
</dbReference>
<name>A0A072PFI9_9EURO</name>
<feature type="binding site" evidence="12">
    <location>
        <position position="56"/>
    </location>
    <ligand>
        <name>Mg(2+)</name>
        <dbReference type="ChEBI" id="CHEBI:18420"/>
        <label>1</label>
    </ligand>
</feature>
<keyword evidence="12" id="KW-0460">Magnesium</keyword>
<evidence type="ECO:0000256" key="7">
    <source>
        <dbReference type="ARBA" id="ARBA00042722"/>
    </source>
</evidence>
<evidence type="ECO:0000256" key="2">
    <source>
        <dbReference type="ARBA" id="ARBA00012255"/>
    </source>
</evidence>
<dbReference type="VEuPathDB" id="FungiDB:A1O9_03722"/>
<comment type="cofactor">
    <cofactor evidence="12">
        <name>Mg(2+)</name>
        <dbReference type="ChEBI" id="CHEBI:18420"/>
    </cofactor>
    <text evidence="12">Binds 2 magnesium ions per subunit.</text>
</comment>
<evidence type="ECO:0000313" key="13">
    <source>
        <dbReference type="EMBL" id="KEF58879.1"/>
    </source>
</evidence>
<feature type="binding site" evidence="12">
    <location>
        <position position="284"/>
    </location>
    <ligand>
        <name>Mg(2+)</name>
        <dbReference type="ChEBI" id="CHEBI:18420"/>
        <label>1</label>
    </ligand>
</feature>
<dbReference type="HOGENOM" id="CLU_024566_8_2_1"/>
<evidence type="ECO:0000256" key="6">
    <source>
        <dbReference type="ARBA" id="ARBA00042471"/>
    </source>
</evidence>
<comment type="similarity">
    <text evidence="1">Belongs to the ADP-ribosylglycohydrolase family.</text>
</comment>
<dbReference type="InterPro" id="IPR005502">
    <property type="entry name" value="Ribosyl_crysJ1"/>
</dbReference>
<evidence type="ECO:0000256" key="3">
    <source>
        <dbReference type="ARBA" id="ARBA00022801"/>
    </source>
</evidence>
<dbReference type="PANTHER" id="PTHR16222:SF24">
    <property type="entry name" value="ADP-RIBOSYLHYDROLASE ARH3"/>
    <property type="match status" value="1"/>
</dbReference>